<dbReference type="GO" id="GO:0003700">
    <property type="term" value="F:DNA-binding transcription factor activity"/>
    <property type="evidence" value="ECO:0007669"/>
    <property type="project" value="InterPro"/>
</dbReference>
<dbReference type="InterPro" id="IPR001845">
    <property type="entry name" value="HTH_ArsR_DNA-bd_dom"/>
</dbReference>
<organism evidence="2 3">
    <name type="scientific">Pyxidicoccus fallax</name>
    <dbReference type="NCBI Taxonomy" id="394095"/>
    <lineage>
        <taxon>Bacteria</taxon>
        <taxon>Pseudomonadati</taxon>
        <taxon>Myxococcota</taxon>
        <taxon>Myxococcia</taxon>
        <taxon>Myxococcales</taxon>
        <taxon>Cystobacterineae</taxon>
        <taxon>Myxococcaceae</taxon>
        <taxon>Pyxidicoccus</taxon>
    </lineage>
</organism>
<sequence length="226" mass="24690">MAHPLDLALIAHLIGEPARAGMLSRLLEGPARTAGELARDVGLTPQTVSGHLSKLLEGGLVRVEAQGRHRYYRLAGPDVARALEALSLLAPTRPAPEVKVPPPLRFARTCYDHLAGRLGVDLADALERRGYLEASEETWALTPAGEHFLARLGVEAGPLSRGRRAFARRCLDWSERRPHVGGALGAALAERLFALRWIARRTEGRGVRLTVEGQRGFDRELGLCWP</sequence>
<dbReference type="GO" id="GO:0010288">
    <property type="term" value="P:response to lead ion"/>
    <property type="evidence" value="ECO:0007669"/>
    <property type="project" value="TreeGrafter"/>
</dbReference>
<dbReference type="GO" id="GO:0003677">
    <property type="term" value="F:DNA binding"/>
    <property type="evidence" value="ECO:0007669"/>
    <property type="project" value="TreeGrafter"/>
</dbReference>
<dbReference type="AlphaFoldDB" id="A0A848LZE4"/>
<dbReference type="InterPro" id="IPR011991">
    <property type="entry name" value="ArsR-like_HTH"/>
</dbReference>
<evidence type="ECO:0000313" key="2">
    <source>
        <dbReference type="EMBL" id="NMO23455.1"/>
    </source>
</evidence>
<dbReference type="PANTHER" id="PTHR39168:SF1">
    <property type="entry name" value="TRANSCRIPTIONAL REGULATORY PROTEIN"/>
    <property type="match status" value="1"/>
</dbReference>
<feature type="domain" description="HTH arsR-type" evidence="1">
    <location>
        <begin position="1"/>
        <end position="94"/>
    </location>
</feature>
<dbReference type="Gene3D" id="1.10.10.10">
    <property type="entry name" value="Winged helix-like DNA-binding domain superfamily/Winged helix DNA-binding domain"/>
    <property type="match status" value="1"/>
</dbReference>
<keyword evidence="3" id="KW-1185">Reference proteome</keyword>
<dbReference type="NCBIfam" id="NF033788">
    <property type="entry name" value="HTH_metalloreg"/>
    <property type="match status" value="1"/>
</dbReference>
<accession>A0A848LZE4</accession>
<dbReference type="InterPro" id="IPR036388">
    <property type="entry name" value="WH-like_DNA-bd_sf"/>
</dbReference>
<dbReference type="SMART" id="SM00418">
    <property type="entry name" value="HTH_ARSR"/>
    <property type="match status" value="1"/>
</dbReference>
<dbReference type="InterPro" id="IPR036390">
    <property type="entry name" value="WH_DNA-bd_sf"/>
</dbReference>
<evidence type="ECO:0000313" key="3">
    <source>
        <dbReference type="Proteomes" id="UP000518300"/>
    </source>
</evidence>
<dbReference type="PANTHER" id="PTHR39168">
    <property type="entry name" value="TRANSCRIPTIONAL REGULATOR-RELATED"/>
    <property type="match status" value="1"/>
</dbReference>
<dbReference type="Proteomes" id="UP000518300">
    <property type="component" value="Unassembled WGS sequence"/>
</dbReference>
<name>A0A848LZE4_9BACT</name>
<dbReference type="SUPFAM" id="SSF46785">
    <property type="entry name" value="Winged helix' DNA-binding domain"/>
    <property type="match status" value="1"/>
</dbReference>
<dbReference type="Pfam" id="PF12840">
    <property type="entry name" value="HTH_20"/>
    <property type="match status" value="1"/>
</dbReference>
<dbReference type="EMBL" id="JABBJJ010000619">
    <property type="protein sequence ID" value="NMO23455.1"/>
    <property type="molecule type" value="Genomic_DNA"/>
</dbReference>
<gene>
    <name evidence="2" type="ORF">HG543_52665</name>
</gene>
<evidence type="ECO:0000259" key="1">
    <source>
        <dbReference type="PROSITE" id="PS50987"/>
    </source>
</evidence>
<dbReference type="GO" id="GO:0032791">
    <property type="term" value="F:lead ion binding"/>
    <property type="evidence" value="ECO:0007669"/>
    <property type="project" value="TreeGrafter"/>
</dbReference>
<comment type="caution">
    <text evidence="2">The sequence shown here is derived from an EMBL/GenBank/DDBJ whole genome shotgun (WGS) entry which is preliminary data.</text>
</comment>
<dbReference type="InterPro" id="IPR052543">
    <property type="entry name" value="HTH_Metal-responsive_Reg"/>
</dbReference>
<reference evidence="2 3" key="1">
    <citation type="submission" date="2020-04" db="EMBL/GenBank/DDBJ databases">
        <title>Draft genome of Pyxidicoccus fallax type strain.</title>
        <authorList>
            <person name="Whitworth D.E."/>
        </authorList>
    </citation>
    <scope>NUCLEOTIDE SEQUENCE [LARGE SCALE GENOMIC DNA]</scope>
    <source>
        <strain evidence="2 3">DSM 14698</strain>
    </source>
</reference>
<dbReference type="CDD" id="cd00090">
    <property type="entry name" value="HTH_ARSR"/>
    <property type="match status" value="1"/>
</dbReference>
<dbReference type="GO" id="GO:0097063">
    <property type="term" value="F:cadmium ion sensor activity"/>
    <property type="evidence" value="ECO:0007669"/>
    <property type="project" value="TreeGrafter"/>
</dbReference>
<protein>
    <submittedName>
        <fullName evidence="2">Helix-turn-helix transcriptional regulator</fullName>
    </submittedName>
</protein>
<proteinExistence type="predicted"/>
<dbReference type="PROSITE" id="PS50987">
    <property type="entry name" value="HTH_ARSR_2"/>
    <property type="match status" value="1"/>
</dbReference>
<dbReference type="GO" id="GO:0046686">
    <property type="term" value="P:response to cadmium ion"/>
    <property type="evidence" value="ECO:0007669"/>
    <property type="project" value="TreeGrafter"/>
</dbReference>